<sequence>MCFYGFIFHLTKKAKMISKIDLGESDAEKEAGRALSSRYSKNVNVEDAK</sequence>
<dbReference type="AlphaFoldDB" id="A0A026W1W2"/>
<evidence type="ECO:0000313" key="2">
    <source>
        <dbReference type="Proteomes" id="UP000053097"/>
    </source>
</evidence>
<protein>
    <submittedName>
        <fullName evidence="1">Uncharacterized protein</fullName>
    </submittedName>
</protein>
<reference evidence="1 2" key="1">
    <citation type="journal article" date="2014" name="Curr. Biol.">
        <title>The genome of the clonal raider ant Cerapachys biroi.</title>
        <authorList>
            <person name="Oxley P.R."/>
            <person name="Ji L."/>
            <person name="Fetter-Pruneda I."/>
            <person name="McKenzie S.K."/>
            <person name="Li C."/>
            <person name="Hu H."/>
            <person name="Zhang G."/>
            <person name="Kronauer D.J."/>
        </authorList>
    </citation>
    <scope>NUCLEOTIDE SEQUENCE [LARGE SCALE GENOMIC DNA]</scope>
</reference>
<accession>A0A026W1W2</accession>
<dbReference type="Proteomes" id="UP000053097">
    <property type="component" value="Unassembled WGS sequence"/>
</dbReference>
<organism evidence="1 2">
    <name type="scientific">Ooceraea biroi</name>
    <name type="common">Clonal raider ant</name>
    <name type="synonym">Cerapachys biroi</name>
    <dbReference type="NCBI Taxonomy" id="2015173"/>
    <lineage>
        <taxon>Eukaryota</taxon>
        <taxon>Metazoa</taxon>
        <taxon>Ecdysozoa</taxon>
        <taxon>Arthropoda</taxon>
        <taxon>Hexapoda</taxon>
        <taxon>Insecta</taxon>
        <taxon>Pterygota</taxon>
        <taxon>Neoptera</taxon>
        <taxon>Endopterygota</taxon>
        <taxon>Hymenoptera</taxon>
        <taxon>Apocrita</taxon>
        <taxon>Aculeata</taxon>
        <taxon>Formicoidea</taxon>
        <taxon>Formicidae</taxon>
        <taxon>Dorylinae</taxon>
        <taxon>Ooceraea</taxon>
    </lineage>
</organism>
<keyword evidence="2" id="KW-1185">Reference proteome</keyword>
<gene>
    <name evidence="1" type="ORF">X777_11720</name>
</gene>
<proteinExistence type="predicted"/>
<dbReference type="EMBL" id="KK107487">
    <property type="protein sequence ID" value="EZA50055.1"/>
    <property type="molecule type" value="Genomic_DNA"/>
</dbReference>
<evidence type="ECO:0000313" key="1">
    <source>
        <dbReference type="EMBL" id="EZA50055.1"/>
    </source>
</evidence>
<name>A0A026W1W2_OOCBI</name>